<evidence type="ECO:0000256" key="9">
    <source>
        <dbReference type="RuleBase" id="RU000488"/>
    </source>
</evidence>
<reference evidence="11 13" key="1">
    <citation type="journal article" date="2011" name="Nature">
        <title>The Medicago genome provides insight into the evolution of rhizobial symbioses.</title>
        <authorList>
            <person name="Young N.D."/>
            <person name="Debelle F."/>
            <person name="Oldroyd G.E."/>
            <person name="Geurts R."/>
            <person name="Cannon S.B."/>
            <person name="Udvardi M.K."/>
            <person name="Benedito V.A."/>
            <person name="Mayer K.F."/>
            <person name="Gouzy J."/>
            <person name="Schoof H."/>
            <person name="Van de Peer Y."/>
            <person name="Proost S."/>
            <person name="Cook D.R."/>
            <person name="Meyers B.C."/>
            <person name="Spannagl M."/>
            <person name="Cheung F."/>
            <person name="De Mita S."/>
            <person name="Krishnakumar V."/>
            <person name="Gundlach H."/>
            <person name="Zhou S."/>
            <person name="Mudge J."/>
            <person name="Bharti A.K."/>
            <person name="Murray J.D."/>
            <person name="Naoumkina M.A."/>
            <person name="Rosen B."/>
            <person name="Silverstein K.A."/>
            <person name="Tang H."/>
            <person name="Rombauts S."/>
            <person name="Zhao P.X."/>
            <person name="Zhou P."/>
            <person name="Barbe V."/>
            <person name="Bardou P."/>
            <person name="Bechner M."/>
            <person name="Bellec A."/>
            <person name="Berger A."/>
            <person name="Berges H."/>
            <person name="Bidwell S."/>
            <person name="Bisseling T."/>
            <person name="Choisne N."/>
            <person name="Couloux A."/>
            <person name="Denny R."/>
            <person name="Deshpande S."/>
            <person name="Dai X."/>
            <person name="Doyle J.J."/>
            <person name="Dudez A.M."/>
            <person name="Farmer A.D."/>
            <person name="Fouteau S."/>
            <person name="Franken C."/>
            <person name="Gibelin C."/>
            <person name="Gish J."/>
            <person name="Goldstein S."/>
            <person name="Gonzalez A.J."/>
            <person name="Green P.J."/>
            <person name="Hallab A."/>
            <person name="Hartog M."/>
            <person name="Hua A."/>
            <person name="Humphray S.J."/>
            <person name="Jeong D.H."/>
            <person name="Jing Y."/>
            <person name="Jocker A."/>
            <person name="Kenton S.M."/>
            <person name="Kim D.J."/>
            <person name="Klee K."/>
            <person name="Lai H."/>
            <person name="Lang C."/>
            <person name="Lin S."/>
            <person name="Macmil S.L."/>
            <person name="Magdelenat G."/>
            <person name="Matthews L."/>
            <person name="McCorrison J."/>
            <person name="Monaghan E.L."/>
            <person name="Mun J.H."/>
            <person name="Najar F.Z."/>
            <person name="Nicholson C."/>
            <person name="Noirot C."/>
            <person name="O'Bleness M."/>
            <person name="Paule C.R."/>
            <person name="Poulain J."/>
            <person name="Prion F."/>
            <person name="Qin B."/>
            <person name="Qu C."/>
            <person name="Retzel E.F."/>
            <person name="Riddle C."/>
            <person name="Sallet E."/>
            <person name="Samain S."/>
            <person name="Samson N."/>
            <person name="Sanders I."/>
            <person name="Saurat O."/>
            <person name="Scarpelli C."/>
            <person name="Schiex T."/>
            <person name="Segurens B."/>
            <person name="Severin A.J."/>
            <person name="Sherrier D.J."/>
            <person name="Shi R."/>
            <person name="Sims S."/>
            <person name="Singer S.R."/>
            <person name="Sinharoy S."/>
            <person name="Sterck L."/>
            <person name="Viollet A."/>
            <person name="Wang B.B."/>
            <person name="Wang K."/>
            <person name="Wang M."/>
            <person name="Wang X."/>
            <person name="Warfsmann J."/>
            <person name="Weissenbach J."/>
            <person name="White D.D."/>
            <person name="White J.D."/>
            <person name="Wiley G.B."/>
            <person name="Wincker P."/>
            <person name="Xing Y."/>
            <person name="Yang L."/>
            <person name="Yao Z."/>
            <person name="Ying F."/>
            <person name="Zhai J."/>
            <person name="Zhou L."/>
            <person name="Zuber A."/>
            <person name="Denarie J."/>
            <person name="Dixon R.A."/>
            <person name="May G.D."/>
            <person name="Schwartz D.C."/>
            <person name="Rogers J."/>
            <person name="Quetier F."/>
            <person name="Town C.D."/>
            <person name="Roe B.A."/>
        </authorList>
    </citation>
    <scope>NUCLEOTIDE SEQUENCE [LARGE SCALE GENOMIC DNA]</scope>
    <source>
        <strain evidence="11">A17</strain>
        <strain evidence="12 13">cv. Jemalong A17</strain>
    </source>
</reference>
<evidence type="ECO:0000256" key="10">
    <source>
        <dbReference type="SAM" id="Phobius"/>
    </source>
</evidence>
<dbReference type="InterPro" id="IPR044712">
    <property type="entry name" value="SLC25A32-like"/>
</dbReference>
<proteinExistence type="inferred from homology"/>
<dbReference type="Pfam" id="PF00153">
    <property type="entry name" value="Mito_carr"/>
    <property type="match status" value="1"/>
</dbReference>
<reference evidence="11 13" key="2">
    <citation type="journal article" date="2014" name="BMC Genomics">
        <title>An improved genome release (version Mt4.0) for the model legume Medicago truncatula.</title>
        <authorList>
            <person name="Tang H."/>
            <person name="Krishnakumar V."/>
            <person name="Bidwell S."/>
            <person name="Rosen B."/>
            <person name="Chan A."/>
            <person name="Zhou S."/>
            <person name="Gentzbittel L."/>
            <person name="Childs K.L."/>
            <person name="Yandell M."/>
            <person name="Gundlach H."/>
            <person name="Mayer K.F."/>
            <person name="Schwartz D.C."/>
            <person name="Town C.D."/>
        </authorList>
    </citation>
    <scope>GENOME REANNOTATION</scope>
    <source>
        <strain evidence="12 13">cv. Jemalong A17</strain>
    </source>
</reference>
<keyword evidence="13" id="KW-1185">Reference proteome</keyword>
<dbReference type="EMBL" id="CM001224">
    <property type="protein sequence ID" value="AET03857.1"/>
    <property type="molecule type" value="Genomic_DNA"/>
</dbReference>
<comment type="similarity">
    <text evidence="2 9">Belongs to the mitochondrial carrier (TC 2.A.29) family.</text>
</comment>
<name>G7LD26_MEDTR</name>
<sequence length="293" mass="33857">MNELQWEYPVASLTTGFAFITFQYPLDVVQTRLQVHDGRLFSQYPRYNNTTHAIFTIARKELLFYYDHVDFALDYKFIVDRFHSNLDDNSELGCIIQACKQLIGLKGLYAGFPAGLLGATISWSLLVFYYGIVKDRHARSKVEKSGALMTVCLCANPAFVVKTRLQLQTPLHHARPYSGLYDAFRTIKREEGFSAFYRGIVPGFFLISQAAIQFIVYEQLRKTVVNLKTKGSKIQHQKPDQILVCYWTLDLFTSEISLVLDYLHFINDSLVIGLFGYLNDIEFLFLYIITPYW</sequence>
<dbReference type="GO" id="GO:0009941">
    <property type="term" value="C:chloroplast envelope"/>
    <property type="evidence" value="ECO:0000318"/>
    <property type="project" value="GO_Central"/>
</dbReference>
<dbReference type="EnsemblPlants" id="AET03857">
    <property type="protein sequence ID" value="AET03857"/>
    <property type="gene ID" value="MTR_8g076740"/>
</dbReference>
<dbReference type="STRING" id="3880.G7LD26"/>
<evidence type="ECO:0000256" key="2">
    <source>
        <dbReference type="ARBA" id="ARBA00006375"/>
    </source>
</evidence>
<evidence type="ECO:0000256" key="5">
    <source>
        <dbReference type="ARBA" id="ARBA00022737"/>
    </source>
</evidence>
<evidence type="ECO:0000313" key="13">
    <source>
        <dbReference type="Proteomes" id="UP000002051"/>
    </source>
</evidence>
<evidence type="ECO:0000256" key="4">
    <source>
        <dbReference type="ARBA" id="ARBA00022692"/>
    </source>
</evidence>
<evidence type="ECO:0000256" key="3">
    <source>
        <dbReference type="ARBA" id="ARBA00022448"/>
    </source>
</evidence>
<dbReference type="GO" id="GO:0055085">
    <property type="term" value="P:transmembrane transport"/>
    <property type="evidence" value="ECO:0000318"/>
    <property type="project" value="GO_Central"/>
</dbReference>
<evidence type="ECO:0000313" key="11">
    <source>
        <dbReference type="EMBL" id="AET03857.1"/>
    </source>
</evidence>
<keyword evidence="7 8" id="KW-0472">Membrane</keyword>
<feature type="transmembrane region" description="Helical" evidence="10">
    <location>
        <begin position="108"/>
        <end position="132"/>
    </location>
</feature>
<evidence type="ECO:0000256" key="7">
    <source>
        <dbReference type="ARBA" id="ARBA00023136"/>
    </source>
</evidence>
<dbReference type="InterPro" id="IPR018108">
    <property type="entry name" value="MCP_transmembrane"/>
</dbReference>
<organism evidence="11 13">
    <name type="scientific">Medicago truncatula</name>
    <name type="common">Barrel medic</name>
    <name type="synonym">Medicago tribuloides</name>
    <dbReference type="NCBI Taxonomy" id="3880"/>
    <lineage>
        <taxon>Eukaryota</taxon>
        <taxon>Viridiplantae</taxon>
        <taxon>Streptophyta</taxon>
        <taxon>Embryophyta</taxon>
        <taxon>Tracheophyta</taxon>
        <taxon>Spermatophyta</taxon>
        <taxon>Magnoliopsida</taxon>
        <taxon>eudicotyledons</taxon>
        <taxon>Gunneridae</taxon>
        <taxon>Pentapetalae</taxon>
        <taxon>rosids</taxon>
        <taxon>fabids</taxon>
        <taxon>Fabales</taxon>
        <taxon>Fabaceae</taxon>
        <taxon>Papilionoideae</taxon>
        <taxon>50 kb inversion clade</taxon>
        <taxon>NPAAA clade</taxon>
        <taxon>Hologalegina</taxon>
        <taxon>IRL clade</taxon>
        <taxon>Trifolieae</taxon>
        <taxon>Medicago</taxon>
    </lineage>
</organism>
<dbReference type="GO" id="GO:0008517">
    <property type="term" value="F:folic acid transmembrane transporter activity"/>
    <property type="evidence" value="ECO:0000318"/>
    <property type="project" value="GO_Central"/>
</dbReference>
<gene>
    <name evidence="11" type="ordered locus">MTR_8g076740</name>
</gene>
<keyword evidence="5" id="KW-0677">Repeat</keyword>
<dbReference type="PROSITE" id="PS50920">
    <property type="entry name" value="SOLCAR"/>
    <property type="match status" value="1"/>
</dbReference>
<dbReference type="SUPFAM" id="SSF103506">
    <property type="entry name" value="Mitochondrial carrier"/>
    <property type="match status" value="2"/>
</dbReference>
<evidence type="ECO:0000256" key="1">
    <source>
        <dbReference type="ARBA" id="ARBA00004141"/>
    </source>
</evidence>
<evidence type="ECO:0000313" key="12">
    <source>
        <dbReference type="EnsemblPlants" id="AET03857"/>
    </source>
</evidence>
<dbReference type="PaxDb" id="3880-AET03857"/>
<feature type="repeat" description="Solcar" evidence="8">
    <location>
        <begin position="135"/>
        <end position="223"/>
    </location>
</feature>
<protein>
    <submittedName>
        <fullName evidence="11">Carrier protein</fullName>
    </submittedName>
</protein>
<keyword evidence="4 8" id="KW-0812">Transmembrane</keyword>
<reference evidence="12" key="3">
    <citation type="submission" date="2015-04" db="UniProtKB">
        <authorList>
            <consortium name="EnsemblPlants"/>
        </authorList>
    </citation>
    <scope>IDENTIFICATION</scope>
    <source>
        <strain evidence="12">cv. Jemalong A17</strain>
    </source>
</reference>
<dbReference type="GO" id="GO:0015230">
    <property type="term" value="F:FAD transmembrane transporter activity"/>
    <property type="evidence" value="ECO:0000318"/>
    <property type="project" value="GO_Central"/>
</dbReference>
<dbReference type="HOGENOM" id="CLU_951132_0_0_1"/>
<evidence type="ECO:0000256" key="8">
    <source>
        <dbReference type="PROSITE-ProRule" id="PRU00282"/>
    </source>
</evidence>
<feature type="transmembrane region" description="Helical" evidence="10">
    <location>
        <begin position="270"/>
        <end position="289"/>
    </location>
</feature>
<dbReference type="Proteomes" id="UP000002051">
    <property type="component" value="Chromosome 8"/>
</dbReference>
<dbReference type="PANTHER" id="PTHR45683">
    <property type="entry name" value="MITOCHONDRIAL NICOTINAMIDE ADENINE DINUCLEOTIDE TRANSPORTER 1-RELATED-RELATED"/>
    <property type="match status" value="1"/>
</dbReference>
<dbReference type="InterPro" id="IPR023395">
    <property type="entry name" value="MCP_dom_sf"/>
</dbReference>
<dbReference type="AlphaFoldDB" id="G7LD26"/>
<comment type="subcellular location">
    <subcellularLocation>
        <location evidence="1">Membrane</location>
        <topology evidence="1">Multi-pass membrane protein</topology>
    </subcellularLocation>
</comment>
<dbReference type="eggNOG" id="KOG0764">
    <property type="taxonomic scope" value="Eukaryota"/>
</dbReference>
<evidence type="ECO:0000256" key="6">
    <source>
        <dbReference type="ARBA" id="ARBA00022989"/>
    </source>
</evidence>
<feature type="transmembrane region" description="Helical" evidence="10">
    <location>
        <begin position="195"/>
        <end position="217"/>
    </location>
</feature>
<dbReference type="Gene3D" id="1.50.40.10">
    <property type="entry name" value="Mitochondrial carrier domain"/>
    <property type="match status" value="2"/>
</dbReference>
<keyword evidence="3 9" id="KW-0813">Transport</keyword>
<accession>G7LD26</accession>
<keyword evidence="6 10" id="KW-1133">Transmembrane helix</keyword>
<dbReference type="GO" id="GO:0016020">
    <property type="term" value="C:membrane"/>
    <property type="evidence" value="ECO:0007669"/>
    <property type="project" value="UniProtKB-SubCell"/>
</dbReference>